<name>A0A1Y4EAW9_9FIRM</name>
<dbReference type="Proteomes" id="UP000196386">
    <property type="component" value="Unassembled WGS sequence"/>
</dbReference>
<feature type="transmembrane region" description="Helical" evidence="1">
    <location>
        <begin position="138"/>
        <end position="163"/>
    </location>
</feature>
<accession>A0A1Y4EAW9</accession>
<dbReference type="PANTHER" id="PTHR36007:SF2">
    <property type="entry name" value="TRANSPORT PROTEIN-RELATED"/>
    <property type="match status" value="1"/>
</dbReference>
<dbReference type="AlphaFoldDB" id="A0A1Y4EAW9"/>
<dbReference type="Pfam" id="PF06695">
    <property type="entry name" value="Sm_multidrug_ex"/>
    <property type="match status" value="1"/>
</dbReference>
<keyword evidence="1" id="KW-1133">Transmembrane helix</keyword>
<dbReference type="GeneID" id="72463045"/>
<gene>
    <name evidence="2" type="ORF">B5F11_17640</name>
</gene>
<dbReference type="RefSeq" id="WP_006873764.1">
    <property type="nucleotide sequence ID" value="NZ_CABIWA010000006.1"/>
</dbReference>
<reference evidence="3" key="1">
    <citation type="submission" date="2017-04" db="EMBL/GenBank/DDBJ databases">
        <title>Function of individual gut microbiota members based on whole genome sequencing of pure cultures obtained from chicken caecum.</title>
        <authorList>
            <person name="Medvecky M."/>
            <person name="Cejkova D."/>
            <person name="Polansky O."/>
            <person name="Karasova D."/>
            <person name="Kubasova T."/>
            <person name="Cizek A."/>
            <person name="Rychlik I."/>
        </authorList>
    </citation>
    <scope>NUCLEOTIDE SEQUENCE [LARGE SCALE GENOMIC DNA]</scope>
    <source>
        <strain evidence="3">An175</strain>
    </source>
</reference>
<keyword evidence="1" id="KW-0812">Transmembrane</keyword>
<dbReference type="EMBL" id="NFKP01000031">
    <property type="protein sequence ID" value="OUP67545.1"/>
    <property type="molecule type" value="Genomic_DNA"/>
</dbReference>
<feature type="transmembrane region" description="Helical" evidence="1">
    <location>
        <begin position="48"/>
        <end position="72"/>
    </location>
</feature>
<keyword evidence="1" id="KW-0472">Membrane</keyword>
<dbReference type="PANTHER" id="PTHR36007">
    <property type="entry name" value="TRANSPORT PROTEIN-RELATED"/>
    <property type="match status" value="1"/>
</dbReference>
<proteinExistence type="predicted"/>
<evidence type="ECO:0000256" key="1">
    <source>
        <dbReference type="SAM" id="Phobius"/>
    </source>
</evidence>
<sequence length="166" mass="17727">MDQLMQQIFDFFSGAGREVALLIVSMTPLIELRGSIPLGAALGMEWPVVFLISVVGNLLPVPFIVLFGRPLFKWLKSTRLLSGITAKYEAKLMSKADKVTRYETIGLCLFVGIPLPGTGAWSGAALAALLGLRMKNALLAITGGVLIAGVIMTAGAYGLLGFLRLF</sequence>
<dbReference type="InterPro" id="IPR009577">
    <property type="entry name" value="Sm_multidrug_ex"/>
</dbReference>
<comment type="caution">
    <text evidence="2">The sequence shown here is derived from an EMBL/GenBank/DDBJ whole genome shotgun (WGS) entry which is preliminary data.</text>
</comment>
<evidence type="ECO:0000313" key="2">
    <source>
        <dbReference type="EMBL" id="OUP67545.1"/>
    </source>
</evidence>
<evidence type="ECO:0000313" key="3">
    <source>
        <dbReference type="Proteomes" id="UP000196386"/>
    </source>
</evidence>
<feature type="transmembrane region" description="Helical" evidence="1">
    <location>
        <begin position="105"/>
        <end position="132"/>
    </location>
</feature>
<organism evidence="2 3">
    <name type="scientific">Anaerotruncus colihominis</name>
    <dbReference type="NCBI Taxonomy" id="169435"/>
    <lineage>
        <taxon>Bacteria</taxon>
        <taxon>Bacillati</taxon>
        <taxon>Bacillota</taxon>
        <taxon>Clostridia</taxon>
        <taxon>Eubacteriales</taxon>
        <taxon>Oscillospiraceae</taxon>
        <taxon>Anaerotruncus</taxon>
    </lineage>
</organism>
<protein>
    <submittedName>
        <fullName evidence="2">Small multidrug export protein</fullName>
    </submittedName>
</protein>